<reference evidence="4" key="1">
    <citation type="journal article" date="2019" name="Int. J. Syst. Evol. Microbiol.">
        <title>The Global Catalogue of Microorganisms (GCM) 10K type strain sequencing project: providing services to taxonomists for standard genome sequencing and annotation.</title>
        <authorList>
            <consortium name="The Broad Institute Genomics Platform"/>
            <consortium name="The Broad Institute Genome Sequencing Center for Infectious Disease"/>
            <person name="Wu L."/>
            <person name="Ma J."/>
        </authorList>
    </citation>
    <scope>NUCLEOTIDE SEQUENCE [LARGE SCALE GENOMIC DNA]</scope>
    <source>
        <strain evidence="4">JCM 17705</strain>
    </source>
</reference>
<evidence type="ECO:0000256" key="1">
    <source>
        <dbReference type="ARBA" id="ARBA00023239"/>
    </source>
</evidence>
<dbReference type="Proteomes" id="UP001500582">
    <property type="component" value="Unassembled WGS sequence"/>
</dbReference>
<evidence type="ECO:0000313" key="3">
    <source>
        <dbReference type="EMBL" id="GAA4328901.1"/>
    </source>
</evidence>
<dbReference type="Gene3D" id="3.20.20.140">
    <property type="entry name" value="Metal-dependent hydrolases"/>
    <property type="match status" value="1"/>
</dbReference>
<comment type="caution">
    <text evidence="3">The sequence shown here is derived from an EMBL/GenBank/DDBJ whole genome shotgun (WGS) entry which is preliminary data.</text>
</comment>
<evidence type="ECO:0000259" key="2">
    <source>
        <dbReference type="Pfam" id="PF04909"/>
    </source>
</evidence>
<dbReference type="InterPro" id="IPR032465">
    <property type="entry name" value="ACMSD"/>
</dbReference>
<sequence>MVMAKKFTVFGELGLQYEGRTLDESISEPYLAICEQYDIPVAVHTGIGPPETPYHGSPNFTIAAGKPSCLEPVLKKHPKLKIQMMHMGYPYLEETKAIMGVYPQVYADFSVIDWILPVQEFYDYLKALLTAGFGKRLMYGSDQMIWEDAIPLSIKNVENAPFLNTQQKNDLFYNNAANFFHLQ</sequence>
<gene>
    <name evidence="3" type="ORF">GCM10023149_33180</name>
</gene>
<dbReference type="PANTHER" id="PTHR21240:SF28">
    <property type="entry name" value="ISO-OROTATE DECARBOXYLASE (EUROFUNG)"/>
    <property type="match status" value="1"/>
</dbReference>
<evidence type="ECO:0000313" key="4">
    <source>
        <dbReference type="Proteomes" id="UP001500582"/>
    </source>
</evidence>
<dbReference type="Pfam" id="PF04909">
    <property type="entry name" value="Amidohydro_2"/>
    <property type="match status" value="1"/>
</dbReference>
<dbReference type="SUPFAM" id="SSF51556">
    <property type="entry name" value="Metallo-dependent hydrolases"/>
    <property type="match status" value="1"/>
</dbReference>
<proteinExistence type="predicted"/>
<organism evidence="3 4">
    <name type="scientific">Mucilaginibacter gynuensis</name>
    <dbReference type="NCBI Taxonomy" id="1302236"/>
    <lineage>
        <taxon>Bacteria</taxon>
        <taxon>Pseudomonadati</taxon>
        <taxon>Bacteroidota</taxon>
        <taxon>Sphingobacteriia</taxon>
        <taxon>Sphingobacteriales</taxon>
        <taxon>Sphingobacteriaceae</taxon>
        <taxon>Mucilaginibacter</taxon>
    </lineage>
</organism>
<keyword evidence="1" id="KW-0456">Lyase</keyword>
<dbReference type="InterPro" id="IPR032466">
    <property type="entry name" value="Metal_Hydrolase"/>
</dbReference>
<feature type="domain" description="Amidohydrolase-related" evidence="2">
    <location>
        <begin position="17"/>
        <end position="182"/>
    </location>
</feature>
<name>A0ABP8GRX7_9SPHI</name>
<dbReference type="EMBL" id="BAABFT010000009">
    <property type="protein sequence ID" value="GAA4328901.1"/>
    <property type="molecule type" value="Genomic_DNA"/>
</dbReference>
<dbReference type="PANTHER" id="PTHR21240">
    <property type="entry name" value="2-AMINO-3-CARBOXYLMUCONATE-6-SEMIALDEHYDE DECARBOXYLASE"/>
    <property type="match status" value="1"/>
</dbReference>
<dbReference type="InterPro" id="IPR006680">
    <property type="entry name" value="Amidohydro-rel"/>
</dbReference>
<accession>A0ABP8GRX7</accession>
<keyword evidence="4" id="KW-1185">Reference proteome</keyword>
<protein>
    <recommendedName>
        <fullName evidence="2">Amidohydrolase-related domain-containing protein</fullName>
    </recommendedName>
</protein>